<dbReference type="AlphaFoldDB" id="A0A1Q9D5U9"/>
<dbReference type="Proteomes" id="UP000186817">
    <property type="component" value="Unassembled WGS sequence"/>
</dbReference>
<dbReference type="InterPro" id="IPR043472">
    <property type="entry name" value="Macro_dom-like"/>
</dbReference>
<feature type="region of interest" description="Disordered" evidence="2">
    <location>
        <begin position="1"/>
        <end position="57"/>
    </location>
</feature>
<sequence>MPAWHSKQYGRGNAGSYQSSSSHQSWQSGKGYGKGGHYGKGFGNPYRASPYQHGRQGGLEQAIQGSFQAALQSTLEGAITEGFALLTNKFTSADGAEKPPPTAPSARVGSKLTRAIVGLFGSSQEKEATVPSEPPTSPAPSEATDVALKAMLEQQSQTMQMMMSLVQSSMKATHDDKPTATEALKADETNNGESTAKDALILQLQQEIENLKKQTGRVDEVAEQIKVGIHRDAQVIFGRGESWDHPVKLLQEPYPLVDQVLSASINWRDPGVRPPDDKLLSLTRTALRAAYQGAYLAAIERGRHLLLLTLIGGGVFDNPQDMILEELAAAHARFATHPASELREVRLCLYPSGTAEATELKLQELLERFGS</sequence>
<feature type="region of interest" description="Disordered" evidence="2">
    <location>
        <begin position="121"/>
        <end position="142"/>
    </location>
</feature>
<organism evidence="3 4">
    <name type="scientific">Symbiodinium microadriaticum</name>
    <name type="common">Dinoflagellate</name>
    <name type="synonym">Zooxanthella microadriatica</name>
    <dbReference type="NCBI Taxonomy" id="2951"/>
    <lineage>
        <taxon>Eukaryota</taxon>
        <taxon>Sar</taxon>
        <taxon>Alveolata</taxon>
        <taxon>Dinophyceae</taxon>
        <taxon>Suessiales</taxon>
        <taxon>Symbiodiniaceae</taxon>
        <taxon>Symbiodinium</taxon>
    </lineage>
</organism>
<protein>
    <submittedName>
        <fullName evidence="3">Uncharacterized protein</fullName>
    </submittedName>
</protein>
<feature type="compositionally biased region" description="Gly residues" evidence="2">
    <location>
        <begin position="30"/>
        <end position="42"/>
    </location>
</feature>
<dbReference type="EMBL" id="LSRX01000708">
    <property type="protein sequence ID" value="OLP90497.1"/>
    <property type="molecule type" value="Genomic_DNA"/>
</dbReference>
<dbReference type="SUPFAM" id="SSF52949">
    <property type="entry name" value="Macro domain-like"/>
    <property type="match status" value="1"/>
</dbReference>
<reference evidence="3 4" key="1">
    <citation type="submission" date="2016-02" db="EMBL/GenBank/DDBJ databases">
        <title>Genome analysis of coral dinoflagellate symbionts highlights evolutionary adaptations to a symbiotic lifestyle.</title>
        <authorList>
            <person name="Aranda M."/>
            <person name="Li Y."/>
            <person name="Liew Y.J."/>
            <person name="Baumgarten S."/>
            <person name="Simakov O."/>
            <person name="Wilson M."/>
            <person name="Piel J."/>
            <person name="Ashoor H."/>
            <person name="Bougouffa S."/>
            <person name="Bajic V.B."/>
            <person name="Ryu T."/>
            <person name="Ravasi T."/>
            <person name="Bayer T."/>
            <person name="Micklem G."/>
            <person name="Kim H."/>
            <person name="Bhak J."/>
            <person name="Lajeunesse T.C."/>
            <person name="Voolstra C.R."/>
        </authorList>
    </citation>
    <scope>NUCLEOTIDE SEQUENCE [LARGE SCALE GENOMIC DNA]</scope>
    <source>
        <strain evidence="3 4">CCMP2467</strain>
    </source>
</reference>
<accession>A0A1Q9D5U9</accession>
<feature type="coiled-coil region" evidence="1">
    <location>
        <begin position="194"/>
        <end position="224"/>
    </location>
</feature>
<keyword evidence="4" id="KW-1185">Reference proteome</keyword>
<evidence type="ECO:0000256" key="1">
    <source>
        <dbReference type="SAM" id="Coils"/>
    </source>
</evidence>
<gene>
    <name evidence="3" type="ORF">AK812_SmicGene27939</name>
</gene>
<evidence type="ECO:0000256" key="2">
    <source>
        <dbReference type="SAM" id="MobiDB-lite"/>
    </source>
</evidence>
<dbReference type="PANTHER" id="PTHR35609:SF1">
    <property type="entry name" value="MACRO DOMAIN-CONTAINING PROTEIN"/>
    <property type="match status" value="1"/>
</dbReference>
<comment type="caution">
    <text evidence="3">The sequence shown here is derived from an EMBL/GenBank/DDBJ whole genome shotgun (WGS) entry which is preliminary data.</text>
</comment>
<keyword evidence="1" id="KW-0175">Coiled coil</keyword>
<feature type="compositionally biased region" description="Low complexity" evidence="2">
    <location>
        <begin position="16"/>
        <end position="29"/>
    </location>
</feature>
<evidence type="ECO:0000313" key="3">
    <source>
        <dbReference type="EMBL" id="OLP90497.1"/>
    </source>
</evidence>
<proteinExistence type="predicted"/>
<dbReference type="PANTHER" id="PTHR35609">
    <property type="entry name" value="MACRO DOMAIN-CONTAINING PROTEIN"/>
    <property type="match status" value="1"/>
</dbReference>
<evidence type="ECO:0000313" key="4">
    <source>
        <dbReference type="Proteomes" id="UP000186817"/>
    </source>
</evidence>
<name>A0A1Q9D5U9_SYMMI</name>